<dbReference type="Proteomes" id="UP000001887">
    <property type="component" value="Chromosome"/>
</dbReference>
<evidence type="ECO:0000313" key="1">
    <source>
        <dbReference type="EMBL" id="ADB14777.1"/>
    </source>
</evidence>
<gene>
    <name evidence="1" type="ordered locus">Psta_0080</name>
</gene>
<reference evidence="1 2" key="1">
    <citation type="journal article" date="2009" name="Stand. Genomic Sci.">
        <title>Complete genome sequence of Pirellula staleyi type strain (ATCC 27377).</title>
        <authorList>
            <person name="Clum A."/>
            <person name="Tindall B.J."/>
            <person name="Sikorski J."/>
            <person name="Ivanova N."/>
            <person name="Mavrommatis K."/>
            <person name="Lucas S."/>
            <person name="Glavina del Rio T."/>
            <person name="Nolan M."/>
            <person name="Chen F."/>
            <person name="Tice H."/>
            <person name="Pitluck S."/>
            <person name="Cheng J.F."/>
            <person name="Chertkov O."/>
            <person name="Brettin T."/>
            <person name="Han C."/>
            <person name="Detter J.C."/>
            <person name="Kuske C."/>
            <person name="Bruce D."/>
            <person name="Goodwin L."/>
            <person name="Ovchinikova G."/>
            <person name="Pati A."/>
            <person name="Mikhailova N."/>
            <person name="Chen A."/>
            <person name="Palaniappan K."/>
            <person name="Land M."/>
            <person name="Hauser L."/>
            <person name="Chang Y.J."/>
            <person name="Jeffries C.D."/>
            <person name="Chain P."/>
            <person name="Rohde M."/>
            <person name="Goker M."/>
            <person name="Bristow J."/>
            <person name="Eisen J.A."/>
            <person name="Markowitz V."/>
            <person name="Hugenholtz P."/>
            <person name="Kyrpides N.C."/>
            <person name="Klenk H.P."/>
            <person name="Lapidus A."/>
        </authorList>
    </citation>
    <scope>NUCLEOTIDE SEQUENCE [LARGE SCALE GENOMIC DNA]</scope>
    <source>
        <strain evidence="2">ATCC 27377 / DSM 6068 / ICPB 4128</strain>
    </source>
</reference>
<dbReference type="HOGENOM" id="CLU_2181464_0_0_0"/>
<keyword evidence="2" id="KW-1185">Reference proteome</keyword>
<dbReference type="OrthoDB" id="215483at2"/>
<dbReference type="eggNOG" id="ENOG50330N7">
    <property type="taxonomic scope" value="Bacteria"/>
</dbReference>
<name>D2R0A9_PIRSD</name>
<dbReference type="AlphaFoldDB" id="D2R0A9"/>
<organism evidence="1 2">
    <name type="scientific">Pirellula staleyi (strain ATCC 27377 / DSM 6068 / ICPB 4128)</name>
    <name type="common">Pirella staleyi</name>
    <dbReference type="NCBI Taxonomy" id="530564"/>
    <lineage>
        <taxon>Bacteria</taxon>
        <taxon>Pseudomonadati</taxon>
        <taxon>Planctomycetota</taxon>
        <taxon>Planctomycetia</taxon>
        <taxon>Pirellulales</taxon>
        <taxon>Pirellulaceae</taxon>
        <taxon>Pirellula</taxon>
    </lineage>
</organism>
<evidence type="ECO:0000313" key="2">
    <source>
        <dbReference type="Proteomes" id="UP000001887"/>
    </source>
</evidence>
<protein>
    <submittedName>
        <fullName evidence="1">Uncharacterized protein</fullName>
    </submittedName>
</protein>
<proteinExistence type="predicted"/>
<dbReference type="KEGG" id="psl:Psta_0080"/>
<sequence length="103" mass="11489">MDGITSIDKVVAMYEVTFSHAIVPNMQAKVKVLSRSIGDFMARINVARIDRQLGFSAGECGLGDTEQEALDDLLTRFVQDARMHMPPNGYLSSDFEWISADEF</sequence>
<dbReference type="EMBL" id="CP001848">
    <property type="protein sequence ID" value="ADB14777.1"/>
    <property type="molecule type" value="Genomic_DNA"/>
</dbReference>
<accession>D2R0A9</accession>